<dbReference type="PANTHER" id="PTHR28620">
    <property type="entry name" value="CENTROMERE PROTEIN V"/>
    <property type="match status" value="1"/>
</dbReference>
<dbReference type="EMBL" id="JAZGSY010000018">
    <property type="protein sequence ID" value="KAL1843375.1"/>
    <property type="molecule type" value="Genomic_DNA"/>
</dbReference>
<keyword evidence="2" id="KW-0479">Metal-binding</keyword>
<evidence type="ECO:0000256" key="3">
    <source>
        <dbReference type="ARBA" id="ARBA00022833"/>
    </source>
</evidence>
<comment type="similarity">
    <text evidence="1">Belongs to the Gfa family.</text>
</comment>
<proteinExistence type="inferred from homology"/>
<dbReference type="InterPro" id="IPR006913">
    <property type="entry name" value="CENP-V/GFA"/>
</dbReference>
<evidence type="ECO:0000256" key="2">
    <source>
        <dbReference type="ARBA" id="ARBA00022723"/>
    </source>
</evidence>
<keyword evidence="3" id="KW-0862">Zinc</keyword>
<dbReference type="SUPFAM" id="SSF51316">
    <property type="entry name" value="Mss4-like"/>
    <property type="match status" value="2"/>
</dbReference>
<comment type="caution">
    <text evidence="5">The sequence shown here is derived from an EMBL/GenBank/DDBJ whole genome shotgun (WGS) entry which is preliminary data.</text>
</comment>
<feature type="domain" description="CENP-V/GFA" evidence="4">
    <location>
        <begin position="147"/>
        <end position="284"/>
    </location>
</feature>
<dbReference type="InterPro" id="IPR011057">
    <property type="entry name" value="Mss4-like_sf"/>
</dbReference>
<accession>A0ABR3VN73</accession>
<protein>
    <recommendedName>
        <fullName evidence="4">CENP-V/GFA domain-containing protein</fullName>
    </recommendedName>
</protein>
<evidence type="ECO:0000313" key="6">
    <source>
        <dbReference type="Proteomes" id="UP001583172"/>
    </source>
</evidence>
<dbReference type="Gene3D" id="2.170.150.70">
    <property type="match status" value="2"/>
</dbReference>
<organism evidence="5 6">
    <name type="scientific">Humicola insolens</name>
    <name type="common">Soft-rot fungus</name>
    <dbReference type="NCBI Taxonomy" id="85995"/>
    <lineage>
        <taxon>Eukaryota</taxon>
        <taxon>Fungi</taxon>
        <taxon>Dikarya</taxon>
        <taxon>Ascomycota</taxon>
        <taxon>Pezizomycotina</taxon>
        <taxon>Sordariomycetes</taxon>
        <taxon>Sordariomycetidae</taxon>
        <taxon>Sordariales</taxon>
        <taxon>Chaetomiaceae</taxon>
        <taxon>Mycothermus</taxon>
    </lineage>
</organism>
<evidence type="ECO:0000256" key="1">
    <source>
        <dbReference type="ARBA" id="ARBA00005495"/>
    </source>
</evidence>
<sequence length="292" mass="31961">MSTEQSPIKKYRGSCHCGAFTYEVEVPEITSTTICTCSICRKRGYKCLELEKPLVVIRDEGKLASYSFGSKTFDHQFCSVCGTTVLAKSKDESDPRVGINVQTIHGLDIWSLKLGSYDGWSLDPPYVPATFTGPEPNPAGFEAGRVYHGSCHCGAVTLAVKVLGSLEDGTYKGPVLTCNCSFCRQGGYVYIYPSASQLSIQGGGDNLFYYTLGYHVWRKAFCRTCGTHVFCDANPDLTEAEVAALPEFVRNFRAAHLDGRPLNTGVLDGVDPAKLNPMKTDGWAREPKYVCP</sequence>
<evidence type="ECO:0000259" key="4">
    <source>
        <dbReference type="PROSITE" id="PS51891"/>
    </source>
</evidence>
<reference evidence="5 6" key="1">
    <citation type="journal article" date="2024" name="Commun. Biol.">
        <title>Comparative genomic analysis of thermophilic fungi reveals convergent evolutionary adaptations and gene losses.</title>
        <authorList>
            <person name="Steindorff A.S."/>
            <person name="Aguilar-Pontes M.V."/>
            <person name="Robinson A.J."/>
            <person name="Andreopoulos B."/>
            <person name="LaButti K."/>
            <person name="Kuo A."/>
            <person name="Mondo S."/>
            <person name="Riley R."/>
            <person name="Otillar R."/>
            <person name="Haridas S."/>
            <person name="Lipzen A."/>
            <person name="Grimwood J."/>
            <person name="Schmutz J."/>
            <person name="Clum A."/>
            <person name="Reid I.D."/>
            <person name="Moisan M.C."/>
            <person name="Butler G."/>
            <person name="Nguyen T.T.M."/>
            <person name="Dewar K."/>
            <person name="Conant G."/>
            <person name="Drula E."/>
            <person name="Henrissat B."/>
            <person name="Hansel C."/>
            <person name="Singer S."/>
            <person name="Hutchinson M.I."/>
            <person name="de Vries R.P."/>
            <person name="Natvig D.O."/>
            <person name="Powell A.J."/>
            <person name="Tsang A."/>
            <person name="Grigoriev I.V."/>
        </authorList>
    </citation>
    <scope>NUCLEOTIDE SEQUENCE [LARGE SCALE GENOMIC DNA]</scope>
    <source>
        <strain evidence="5 6">CBS 620.91</strain>
    </source>
</reference>
<dbReference type="Proteomes" id="UP001583172">
    <property type="component" value="Unassembled WGS sequence"/>
</dbReference>
<dbReference type="InterPro" id="IPR052355">
    <property type="entry name" value="CENP-V-like"/>
</dbReference>
<dbReference type="PROSITE" id="PS51891">
    <property type="entry name" value="CENP_V_GFA"/>
    <property type="match status" value="2"/>
</dbReference>
<dbReference type="Pfam" id="PF04828">
    <property type="entry name" value="GFA"/>
    <property type="match status" value="2"/>
</dbReference>
<name>A0ABR3VN73_HUMIN</name>
<feature type="domain" description="CENP-V/GFA" evidence="4">
    <location>
        <begin position="11"/>
        <end position="118"/>
    </location>
</feature>
<keyword evidence="6" id="KW-1185">Reference proteome</keyword>
<gene>
    <name evidence="5" type="ORF">VTJ49DRAFT_1962</name>
</gene>
<evidence type="ECO:0000313" key="5">
    <source>
        <dbReference type="EMBL" id="KAL1843375.1"/>
    </source>
</evidence>
<dbReference type="PANTHER" id="PTHR28620:SF1">
    <property type="entry name" value="CENP-V_GFA DOMAIN-CONTAINING PROTEIN"/>
    <property type="match status" value="1"/>
</dbReference>